<dbReference type="EMBL" id="JAPDSH010000009">
    <property type="protein sequence ID" value="MDF0480676.1"/>
    <property type="molecule type" value="Genomic_DNA"/>
</dbReference>
<reference evidence="3" key="1">
    <citation type="submission" date="2022-10" db="EMBL/GenBank/DDBJ databases">
        <title>Vagococcus sp. isolated from poultry meat.</title>
        <authorList>
            <person name="Johansson P."/>
            <person name="Bjorkroth J."/>
        </authorList>
    </citation>
    <scope>NUCLEOTIDE SEQUENCE</scope>
    <source>
        <strain evidence="3">PNs007</strain>
    </source>
</reference>
<dbReference type="InterPro" id="IPR029058">
    <property type="entry name" value="AB_hydrolase_fold"/>
</dbReference>
<gene>
    <name evidence="3" type="ORF">OL233_10330</name>
</gene>
<keyword evidence="3" id="KW-0378">Hydrolase</keyword>
<evidence type="ECO:0000313" key="4">
    <source>
        <dbReference type="Proteomes" id="UP001147148"/>
    </source>
</evidence>
<evidence type="ECO:0000259" key="2">
    <source>
        <dbReference type="Pfam" id="PF00561"/>
    </source>
</evidence>
<dbReference type="PANTHER" id="PTHR46331:SF2">
    <property type="entry name" value="VALACYCLOVIR HYDROLASE"/>
    <property type="match status" value="1"/>
</dbReference>
<comment type="caution">
    <text evidence="3">The sequence shown here is derived from an EMBL/GenBank/DDBJ whole genome shotgun (WGS) entry which is preliminary data.</text>
</comment>
<dbReference type="RefSeq" id="WP_275472229.1">
    <property type="nucleotide sequence ID" value="NZ_JAPDSH010000009.1"/>
</dbReference>
<feature type="transmembrane region" description="Helical" evidence="1">
    <location>
        <begin position="6"/>
        <end position="29"/>
    </location>
</feature>
<accession>A0ABT5X3V2</accession>
<dbReference type="Gene3D" id="3.40.50.1820">
    <property type="entry name" value="alpha/beta hydrolase"/>
    <property type="match status" value="1"/>
</dbReference>
<dbReference type="GO" id="GO:0016787">
    <property type="term" value="F:hydrolase activity"/>
    <property type="evidence" value="ECO:0007669"/>
    <property type="project" value="UniProtKB-KW"/>
</dbReference>
<keyword evidence="1" id="KW-1133">Transmembrane helix</keyword>
<protein>
    <submittedName>
        <fullName evidence="3">Alpha/beta hydrolase</fullName>
    </submittedName>
</protein>
<dbReference type="Pfam" id="PF00561">
    <property type="entry name" value="Abhydrolase_1"/>
    <property type="match status" value="1"/>
</dbReference>
<dbReference type="SUPFAM" id="SSF53474">
    <property type="entry name" value="alpha/beta-Hydrolases"/>
    <property type="match status" value="1"/>
</dbReference>
<proteinExistence type="predicted"/>
<organism evidence="3 4">
    <name type="scientific">Vagococcus proximus</name>
    <dbReference type="NCBI Taxonomy" id="2991417"/>
    <lineage>
        <taxon>Bacteria</taxon>
        <taxon>Bacillati</taxon>
        <taxon>Bacillota</taxon>
        <taxon>Bacilli</taxon>
        <taxon>Lactobacillales</taxon>
        <taxon>Enterococcaceae</taxon>
        <taxon>Vagococcus</taxon>
    </lineage>
</organism>
<dbReference type="Proteomes" id="UP001147148">
    <property type="component" value="Unassembled WGS sequence"/>
</dbReference>
<evidence type="ECO:0000256" key="1">
    <source>
        <dbReference type="SAM" id="Phobius"/>
    </source>
</evidence>
<keyword evidence="1" id="KW-0812">Transmembrane</keyword>
<dbReference type="InterPro" id="IPR000073">
    <property type="entry name" value="AB_hydrolase_1"/>
</dbReference>
<keyword evidence="1" id="KW-0472">Membrane</keyword>
<dbReference type="PANTHER" id="PTHR46331">
    <property type="entry name" value="VALACYCLOVIR HYDROLASE"/>
    <property type="match status" value="1"/>
</dbReference>
<name>A0ABT5X3V2_9ENTE</name>
<keyword evidence="4" id="KW-1185">Reference proteome</keyword>
<sequence length="312" mass="34954">MKKLGIILGSIILGLVLLVLLFFISLKVISTSALKKEQKEIVPYGQEVKVDGKSMRVQILGQGDRTLVLLPGYLTGSPVIDFKPLTDELLKEFKVVVVEPFGYGLSEDTAKERTIENLTEELHDALSQLGMTHYSLIGHSISGVYSLDYITKYPDEVESFIGIDSSLPSQEGAGDNPTGTLRFLGKSGLYRQLVKASPEMLSLPPVEDKLAEQFTYISLKNMGNKATMAEGEEMTETFEKTKKLSYPKDLPVLYFLASESVEPDDKWLPIHEDMLKDSMYTDIKIYEGSHYLHHTKSEEMAKDISEFLKKTK</sequence>
<evidence type="ECO:0000313" key="3">
    <source>
        <dbReference type="EMBL" id="MDF0480676.1"/>
    </source>
</evidence>
<feature type="domain" description="AB hydrolase-1" evidence="2">
    <location>
        <begin position="66"/>
        <end position="170"/>
    </location>
</feature>